<evidence type="ECO:0000313" key="3">
    <source>
        <dbReference type="Proteomes" id="UP000006671"/>
    </source>
</evidence>
<organism evidence="3">
    <name type="scientific">Naegleria gruberi</name>
    <name type="common">Amoeba</name>
    <dbReference type="NCBI Taxonomy" id="5762"/>
    <lineage>
        <taxon>Eukaryota</taxon>
        <taxon>Discoba</taxon>
        <taxon>Heterolobosea</taxon>
        <taxon>Tetramitia</taxon>
        <taxon>Eutetramitia</taxon>
        <taxon>Vahlkampfiidae</taxon>
        <taxon>Naegleria</taxon>
    </lineage>
</organism>
<feature type="transmembrane region" description="Helical" evidence="1">
    <location>
        <begin position="300"/>
        <end position="322"/>
    </location>
</feature>
<dbReference type="VEuPathDB" id="AmoebaDB:NAEGRDRAFT_63324"/>
<sequence length="339" mass="39385">MAPLFVLLIVPICISVIITIAMKVYLVVVKKVDFGGRFSFTTSHNQSINESNIGLLSHVDQDDNTSDYTNDDSSQLLQIENKIFNIIHGFFPTLVWLIDVTFFLKPFFVFTIVRNEMRGTRVGGRYLDLTHTDKKWDGNLEMILPCIWNTYLDITSLGLWKALGLMHYFYLYKLDQRICWGRIENQTFEGDSIVFRPDEDDEQEFIIYGAYCGHKIELTKWLVTLGDFSLIRWLLQPILLIIPPCIDVWSLRHRIKHRKYGGRGKFVSQHDYTNPNADPINGFPSSVMLSTNVPYIDYTILHLGCVYLGIITFFVFTCVYGLKFMRQYKDSTIHLTNKK</sequence>
<protein>
    <submittedName>
        <fullName evidence="2">Predicted protein</fullName>
    </submittedName>
</protein>
<feature type="transmembrane region" description="Helical" evidence="1">
    <location>
        <begin position="83"/>
        <end position="104"/>
    </location>
</feature>
<reference evidence="2 3" key="1">
    <citation type="journal article" date="2010" name="Cell">
        <title>The genome of Naegleria gruberi illuminates early eukaryotic versatility.</title>
        <authorList>
            <person name="Fritz-Laylin L.K."/>
            <person name="Prochnik S.E."/>
            <person name="Ginger M.L."/>
            <person name="Dacks J.B."/>
            <person name="Carpenter M.L."/>
            <person name="Field M.C."/>
            <person name="Kuo A."/>
            <person name="Paredez A."/>
            <person name="Chapman J."/>
            <person name="Pham J."/>
            <person name="Shu S."/>
            <person name="Neupane R."/>
            <person name="Cipriano M."/>
            <person name="Mancuso J."/>
            <person name="Tu H."/>
            <person name="Salamov A."/>
            <person name="Lindquist E."/>
            <person name="Shapiro H."/>
            <person name="Lucas S."/>
            <person name="Grigoriev I.V."/>
            <person name="Cande W.Z."/>
            <person name="Fulton C."/>
            <person name="Rokhsar D.S."/>
            <person name="Dawson S.C."/>
        </authorList>
    </citation>
    <scope>NUCLEOTIDE SEQUENCE [LARGE SCALE GENOMIC DNA]</scope>
    <source>
        <strain evidence="2 3">NEG-M</strain>
    </source>
</reference>
<dbReference type="AlphaFoldDB" id="D2V3E0"/>
<keyword evidence="1" id="KW-0472">Membrane</keyword>
<keyword evidence="1" id="KW-0812">Transmembrane</keyword>
<dbReference type="EMBL" id="GG738850">
    <property type="protein sequence ID" value="EFC48755.1"/>
    <property type="molecule type" value="Genomic_DNA"/>
</dbReference>
<dbReference type="KEGG" id="ngr:NAEGRDRAFT_63324"/>
<name>D2V3E0_NAEGR</name>
<evidence type="ECO:0000313" key="2">
    <source>
        <dbReference type="EMBL" id="EFC48755.1"/>
    </source>
</evidence>
<gene>
    <name evidence="2" type="ORF">NAEGRDRAFT_63324</name>
</gene>
<dbReference type="Proteomes" id="UP000006671">
    <property type="component" value="Unassembled WGS sequence"/>
</dbReference>
<keyword evidence="3" id="KW-1185">Reference proteome</keyword>
<evidence type="ECO:0000256" key="1">
    <source>
        <dbReference type="SAM" id="Phobius"/>
    </source>
</evidence>
<dbReference type="InParanoid" id="D2V3E0"/>
<accession>D2V3E0</accession>
<proteinExistence type="predicted"/>
<dbReference type="RefSeq" id="XP_002681499.1">
    <property type="nucleotide sequence ID" value="XM_002681453.1"/>
</dbReference>
<feature type="transmembrane region" description="Helical" evidence="1">
    <location>
        <begin position="6"/>
        <end position="28"/>
    </location>
</feature>
<dbReference type="GeneID" id="8848175"/>
<keyword evidence="1" id="KW-1133">Transmembrane helix</keyword>